<dbReference type="Proteomes" id="UP000324222">
    <property type="component" value="Unassembled WGS sequence"/>
</dbReference>
<sequence length="70" mass="7724">MASVRLGALEETYRATLHQYRSALALYSAFSFTRYVAAVLTGVGNSSGLLTRDCKQRHVPSLEFLGLRCV</sequence>
<keyword evidence="2" id="KW-1185">Reference proteome</keyword>
<organism evidence="1 2">
    <name type="scientific">Portunus trituberculatus</name>
    <name type="common">Swimming crab</name>
    <name type="synonym">Neptunus trituberculatus</name>
    <dbReference type="NCBI Taxonomy" id="210409"/>
    <lineage>
        <taxon>Eukaryota</taxon>
        <taxon>Metazoa</taxon>
        <taxon>Ecdysozoa</taxon>
        <taxon>Arthropoda</taxon>
        <taxon>Crustacea</taxon>
        <taxon>Multicrustacea</taxon>
        <taxon>Malacostraca</taxon>
        <taxon>Eumalacostraca</taxon>
        <taxon>Eucarida</taxon>
        <taxon>Decapoda</taxon>
        <taxon>Pleocyemata</taxon>
        <taxon>Brachyura</taxon>
        <taxon>Eubrachyura</taxon>
        <taxon>Portunoidea</taxon>
        <taxon>Portunidae</taxon>
        <taxon>Portuninae</taxon>
        <taxon>Portunus</taxon>
    </lineage>
</organism>
<dbReference type="AlphaFoldDB" id="A0A5B7DGH4"/>
<evidence type="ECO:0000313" key="1">
    <source>
        <dbReference type="EMBL" id="MPC20206.1"/>
    </source>
</evidence>
<protein>
    <submittedName>
        <fullName evidence="1">Uncharacterized protein</fullName>
    </submittedName>
</protein>
<name>A0A5B7DGH4_PORTR</name>
<comment type="caution">
    <text evidence="1">The sequence shown here is derived from an EMBL/GenBank/DDBJ whole genome shotgun (WGS) entry which is preliminary data.</text>
</comment>
<accession>A0A5B7DGH4</accession>
<dbReference type="EMBL" id="VSRR010000846">
    <property type="protein sequence ID" value="MPC20206.1"/>
    <property type="molecule type" value="Genomic_DNA"/>
</dbReference>
<gene>
    <name evidence="1" type="ORF">E2C01_013141</name>
</gene>
<reference evidence="1 2" key="1">
    <citation type="submission" date="2019-05" db="EMBL/GenBank/DDBJ databases">
        <title>Another draft genome of Portunus trituberculatus and its Hox gene families provides insights of decapod evolution.</title>
        <authorList>
            <person name="Jeong J.-H."/>
            <person name="Song I."/>
            <person name="Kim S."/>
            <person name="Choi T."/>
            <person name="Kim D."/>
            <person name="Ryu S."/>
            <person name="Kim W."/>
        </authorList>
    </citation>
    <scope>NUCLEOTIDE SEQUENCE [LARGE SCALE GENOMIC DNA]</scope>
    <source>
        <tissue evidence="1">Muscle</tissue>
    </source>
</reference>
<evidence type="ECO:0000313" key="2">
    <source>
        <dbReference type="Proteomes" id="UP000324222"/>
    </source>
</evidence>
<proteinExistence type="predicted"/>